<dbReference type="SUPFAM" id="SSF52058">
    <property type="entry name" value="L domain-like"/>
    <property type="match status" value="1"/>
</dbReference>
<comment type="subcellular location">
    <subcellularLocation>
        <location evidence="1">Membrane</location>
        <topology evidence="1">Single-pass membrane protein</topology>
    </subcellularLocation>
</comment>
<dbReference type="InterPro" id="IPR024788">
    <property type="entry name" value="Malectin-like_Carb-bd_dom"/>
</dbReference>
<feature type="transmembrane region" description="Helical" evidence="9">
    <location>
        <begin position="238"/>
        <end position="259"/>
    </location>
</feature>
<evidence type="ECO:0000256" key="1">
    <source>
        <dbReference type="ARBA" id="ARBA00004167"/>
    </source>
</evidence>
<evidence type="ECO:0000256" key="8">
    <source>
        <dbReference type="SAM" id="MobiDB-lite"/>
    </source>
</evidence>
<dbReference type="Proteomes" id="UP001370490">
    <property type="component" value="Unassembled WGS sequence"/>
</dbReference>
<evidence type="ECO:0000313" key="11">
    <source>
        <dbReference type="EMBL" id="KAK6926897.1"/>
    </source>
</evidence>
<dbReference type="GO" id="GO:0016020">
    <property type="term" value="C:membrane"/>
    <property type="evidence" value="ECO:0007669"/>
    <property type="project" value="UniProtKB-SubCell"/>
</dbReference>
<dbReference type="Gene3D" id="3.80.10.10">
    <property type="entry name" value="Ribonuclease Inhibitor"/>
    <property type="match status" value="1"/>
</dbReference>
<evidence type="ECO:0000256" key="4">
    <source>
        <dbReference type="ARBA" id="ARBA00022729"/>
    </source>
</evidence>
<evidence type="ECO:0000256" key="2">
    <source>
        <dbReference type="ARBA" id="ARBA00022614"/>
    </source>
</evidence>
<feature type="domain" description="Malectin-like" evidence="10">
    <location>
        <begin position="2"/>
        <end position="79"/>
    </location>
</feature>
<keyword evidence="12" id="KW-1185">Reference proteome</keyword>
<dbReference type="AlphaFoldDB" id="A0AAN8Z6P4"/>
<dbReference type="InterPro" id="IPR032675">
    <property type="entry name" value="LRR_dom_sf"/>
</dbReference>
<feature type="region of interest" description="Disordered" evidence="8">
    <location>
        <begin position="267"/>
        <end position="305"/>
    </location>
</feature>
<keyword evidence="7 9" id="KW-0472">Membrane</keyword>
<evidence type="ECO:0000313" key="12">
    <source>
        <dbReference type="Proteomes" id="UP001370490"/>
    </source>
</evidence>
<name>A0AAN8Z6P4_9MAGN</name>
<organism evidence="11 12">
    <name type="scientific">Dillenia turbinata</name>
    <dbReference type="NCBI Taxonomy" id="194707"/>
    <lineage>
        <taxon>Eukaryota</taxon>
        <taxon>Viridiplantae</taxon>
        <taxon>Streptophyta</taxon>
        <taxon>Embryophyta</taxon>
        <taxon>Tracheophyta</taxon>
        <taxon>Spermatophyta</taxon>
        <taxon>Magnoliopsida</taxon>
        <taxon>eudicotyledons</taxon>
        <taxon>Gunneridae</taxon>
        <taxon>Pentapetalae</taxon>
        <taxon>Dilleniales</taxon>
        <taxon>Dilleniaceae</taxon>
        <taxon>Dillenia</taxon>
    </lineage>
</organism>
<comment type="caution">
    <text evidence="11">The sequence shown here is derived from an EMBL/GenBank/DDBJ whole genome shotgun (WGS) entry which is preliminary data.</text>
</comment>
<dbReference type="Pfam" id="PF12819">
    <property type="entry name" value="Malectin_like"/>
    <property type="match status" value="1"/>
</dbReference>
<keyword evidence="6 9" id="KW-1133">Transmembrane helix</keyword>
<dbReference type="FunFam" id="3.80.10.10:FF:000129">
    <property type="entry name" value="Leucine-rich repeat receptor-like kinase"/>
    <property type="match status" value="1"/>
</dbReference>
<proteinExistence type="predicted"/>
<sequence>MNMYFTEVFDPADLNSSGTRSFNVVLDKQTIASDITPVFGNATEIRMTNLTASSGSNLYLTATSSSTLPPSIFGMELFVIGTTPLTNGSNTKDESGLASLQNRFPVLQEWSGDPCLPAAYPWDWVNCTTDATPRVIALLLKGYGLSGKLPDFSSLDAIQSIDMSNNNITGPIPNFLNSSTNLTYLNLANNNFTGLIPLWLYQKNNLKFNISGNQYLCNSTSCMPEYSPTTVGDAMGQWLAGVIGGVLSTLIAAAILYGVRQWKLSSKRNRPSGTDAGQPNEEEESATPQTLVQNGTNNNKLEDKMSKIITDKGVDRAVQTEIDHEFDVQPSTTTTT</sequence>
<evidence type="ECO:0000256" key="7">
    <source>
        <dbReference type="ARBA" id="ARBA00023136"/>
    </source>
</evidence>
<keyword evidence="5" id="KW-0677">Repeat</keyword>
<keyword evidence="4" id="KW-0732">Signal</keyword>
<dbReference type="PROSITE" id="PS51450">
    <property type="entry name" value="LRR"/>
    <property type="match status" value="1"/>
</dbReference>
<reference evidence="11 12" key="1">
    <citation type="submission" date="2023-12" db="EMBL/GenBank/DDBJ databases">
        <title>A high-quality genome assembly for Dillenia turbinata (Dilleniales).</title>
        <authorList>
            <person name="Chanderbali A."/>
        </authorList>
    </citation>
    <scope>NUCLEOTIDE SEQUENCE [LARGE SCALE GENOMIC DNA]</scope>
    <source>
        <strain evidence="11">LSX21</strain>
        <tissue evidence="11">Leaf</tissue>
    </source>
</reference>
<feature type="compositionally biased region" description="Polar residues" evidence="8">
    <location>
        <begin position="286"/>
        <end position="299"/>
    </location>
</feature>
<dbReference type="InterPro" id="IPR001611">
    <property type="entry name" value="Leu-rich_rpt"/>
</dbReference>
<evidence type="ECO:0000256" key="6">
    <source>
        <dbReference type="ARBA" id="ARBA00022989"/>
    </source>
</evidence>
<evidence type="ECO:0000256" key="5">
    <source>
        <dbReference type="ARBA" id="ARBA00022737"/>
    </source>
</evidence>
<protein>
    <submittedName>
        <fullName evidence="11">Malectin-like domain</fullName>
    </submittedName>
</protein>
<evidence type="ECO:0000256" key="3">
    <source>
        <dbReference type="ARBA" id="ARBA00022692"/>
    </source>
</evidence>
<dbReference type="PANTHER" id="PTHR45631">
    <property type="entry name" value="OS07G0107800 PROTEIN-RELATED"/>
    <property type="match status" value="1"/>
</dbReference>
<gene>
    <name evidence="11" type="ORF">RJ641_008616</name>
</gene>
<evidence type="ECO:0000259" key="10">
    <source>
        <dbReference type="Pfam" id="PF12819"/>
    </source>
</evidence>
<dbReference type="EMBL" id="JBAMMX010000015">
    <property type="protein sequence ID" value="KAK6926897.1"/>
    <property type="molecule type" value="Genomic_DNA"/>
</dbReference>
<dbReference type="Pfam" id="PF00560">
    <property type="entry name" value="LRR_1"/>
    <property type="match status" value="2"/>
</dbReference>
<accession>A0AAN8Z6P4</accession>
<keyword evidence="3 9" id="KW-0812">Transmembrane</keyword>
<dbReference type="PANTHER" id="PTHR45631:SF44">
    <property type="entry name" value="CARBOHYDRATE-BINDING PROTEIN OF THE ER PROTEIN"/>
    <property type="match status" value="1"/>
</dbReference>
<evidence type="ECO:0000256" key="9">
    <source>
        <dbReference type="SAM" id="Phobius"/>
    </source>
</evidence>
<keyword evidence="2" id="KW-0433">Leucine-rich repeat</keyword>